<reference evidence="1" key="1">
    <citation type="submission" date="2014-05" db="EMBL/GenBank/DDBJ databases">
        <authorList>
            <person name="Chronopoulou M."/>
        </authorList>
    </citation>
    <scope>NUCLEOTIDE SEQUENCE</scope>
    <source>
        <tissue evidence="1">Whole organism</tissue>
    </source>
</reference>
<dbReference type="AlphaFoldDB" id="A0A0K2V779"/>
<protein>
    <submittedName>
        <fullName evidence="1">Uncharacterized protein</fullName>
    </submittedName>
</protein>
<proteinExistence type="predicted"/>
<name>A0A0K2V779_LEPSM</name>
<evidence type="ECO:0000313" key="1">
    <source>
        <dbReference type="EMBL" id="CDW46190.1"/>
    </source>
</evidence>
<sequence>MGAPTNSNYVNKVANETLMSNVHPYYFHYMSCTNFYKENYGFRRLVVVNKKIPNILTNVAKFKNWTQ</sequence>
<organism evidence="1">
    <name type="scientific">Lepeophtheirus salmonis</name>
    <name type="common">Salmon louse</name>
    <name type="synonym">Caligus salmonis</name>
    <dbReference type="NCBI Taxonomy" id="72036"/>
    <lineage>
        <taxon>Eukaryota</taxon>
        <taxon>Metazoa</taxon>
        <taxon>Ecdysozoa</taxon>
        <taxon>Arthropoda</taxon>
        <taxon>Crustacea</taxon>
        <taxon>Multicrustacea</taxon>
        <taxon>Hexanauplia</taxon>
        <taxon>Copepoda</taxon>
        <taxon>Siphonostomatoida</taxon>
        <taxon>Caligidae</taxon>
        <taxon>Lepeophtheirus</taxon>
    </lineage>
</organism>
<dbReference type="EMBL" id="HACA01028829">
    <property type="protein sequence ID" value="CDW46190.1"/>
    <property type="molecule type" value="Transcribed_RNA"/>
</dbReference>
<accession>A0A0K2V779</accession>